<keyword evidence="6" id="KW-0436">Ligase</keyword>
<evidence type="ECO:0000256" key="1">
    <source>
        <dbReference type="ARBA" id="ARBA00010638"/>
    </source>
</evidence>
<protein>
    <recommendedName>
        <fullName evidence="5">5-formyltetrahydrofolate cyclo-ligase</fullName>
        <ecNumber evidence="5">6.3.3.2</ecNumber>
    </recommendedName>
</protein>
<dbReference type="GO" id="GO:0035999">
    <property type="term" value="P:tetrahydrofolate interconversion"/>
    <property type="evidence" value="ECO:0007669"/>
    <property type="project" value="TreeGrafter"/>
</dbReference>
<feature type="binding site" evidence="4">
    <location>
        <begin position="5"/>
        <end position="9"/>
    </location>
    <ligand>
        <name>ATP</name>
        <dbReference type="ChEBI" id="CHEBI:30616"/>
    </ligand>
</feature>
<evidence type="ECO:0000256" key="3">
    <source>
        <dbReference type="ARBA" id="ARBA00022840"/>
    </source>
</evidence>
<feature type="binding site" evidence="4">
    <location>
        <position position="56"/>
    </location>
    <ligand>
        <name>substrate</name>
    </ligand>
</feature>
<name>A0A1M4XMI8_9LACT</name>
<dbReference type="Proteomes" id="UP000184128">
    <property type="component" value="Unassembled WGS sequence"/>
</dbReference>
<dbReference type="InterPro" id="IPR024185">
    <property type="entry name" value="FTHF_cligase-like_sf"/>
</dbReference>
<dbReference type="GO" id="GO:0005524">
    <property type="term" value="F:ATP binding"/>
    <property type="evidence" value="ECO:0007669"/>
    <property type="project" value="UniProtKB-KW"/>
</dbReference>
<dbReference type="EMBL" id="FQUF01000022">
    <property type="protein sequence ID" value="SHE94804.1"/>
    <property type="molecule type" value="Genomic_DNA"/>
</dbReference>
<evidence type="ECO:0000313" key="7">
    <source>
        <dbReference type="Proteomes" id="UP000184128"/>
    </source>
</evidence>
<dbReference type="GO" id="GO:0009396">
    <property type="term" value="P:folic acid-containing compound biosynthetic process"/>
    <property type="evidence" value="ECO:0007669"/>
    <property type="project" value="TreeGrafter"/>
</dbReference>
<comment type="cofactor">
    <cofactor evidence="5">
        <name>Mg(2+)</name>
        <dbReference type="ChEBI" id="CHEBI:18420"/>
    </cofactor>
</comment>
<dbReference type="NCBIfam" id="TIGR02727">
    <property type="entry name" value="MTHFS_bact"/>
    <property type="match status" value="1"/>
</dbReference>
<reference evidence="6 7" key="1">
    <citation type="submission" date="2016-11" db="EMBL/GenBank/DDBJ databases">
        <authorList>
            <person name="Jaros S."/>
            <person name="Januszkiewicz K."/>
            <person name="Wedrychowicz H."/>
        </authorList>
    </citation>
    <scope>NUCLEOTIDE SEQUENCE [LARGE SCALE GENOMIC DNA]</scope>
    <source>
        <strain evidence="6 7">DSM 15692</strain>
    </source>
</reference>
<keyword evidence="5" id="KW-0460">Magnesium</keyword>
<dbReference type="PANTHER" id="PTHR23407:SF1">
    <property type="entry name" value="5-FORMYLTETRAHYDROFOLATE CYCLO-LIGASE"/>
    <property type="match status" value="1"/>
</dbReference>
<dbReference type="PIRSF" id="PIRSF006806">
    <property type="entry name" value="FTHF_cligase"/>
    <property type="match status" value="1"/>
</dbReference>
<dbReference type="PANTHER" id="PTHR23407">
    <property type="entry name" value="ATPASE INHIBITOR/5-FORMYLTETRAHYDROFOLATE CYCLO-LIGASE"/>
    <property type="match status" value="1"/>
</dbReference>
<evidence type="ECO:0000256" key="2">
    <source>
        <dbReference type="ARBA" id="ARBA00022741"/>
    </source>
</evidence>
<keyword evidence="2 4" id="KW-0547">Nucleotide-binding</keyword>
<evidence type="ECO:0000256" key="4">
    <source>
        <dbReference type="PIRSR" id="PIRSR006806-1"/>
    </source>
</evidence>
<dbReference type="Gene3D" id="3.40.50.10420">
    <property type="entry name" value="NagB/RpiA/CoA transferase-like"/>
    <property type="match status" value="1"/>
</dbReference>
<dbReference type="RefSeq" id="WP_073298230.1">
    <property type="nucleotide sequence ID" value="NZ_FQUF01000022.1"/>
</dbReference>
<organism evidence="6 7">
    <name type="scientific">Atopostipes suicloacalis DSM 15692</name>
    <dbReference type="NCBI Taxonomy" id="1121025"/>
    <lineage>
        <taxon>Bacteria</taxon>
        <taxon>Bacillati</taxon>
        <taxon>Bacillota</taxon>
        <taxon>Bacilli</taxon>
        <taxon>Lactobacillales</taxon>
        <taxon>Carnobacteriaceae</taxon>
        <taxon>Atopostipes</taxon>
    </lineage>
</organism>
<dbReference type="InterPro" id="IPR037171">
    <property type="entry name" value="NagB/RpiA_transferase-like"/>
</dbReference>
<proteinExistence type="inferred from homology"/>
<dbReference type="SUPFAM" id="SSF100950">
    <property type="entry name" value="NagB/RpiA/CoA transferase-like"/>
    <property type="match status" value="1"/>
</dbReference>
<keyword evidence="5" id="KW-0479">Metal-binding</keyword>
<dbReference type="EC" id="6.3.3.2" evidence="5"/>
<dbReference type="InterPro" id="IPR002698">
    <property type="entry name" value="FTHF_cligase"/>
</dbReference>
<dbReference type="AlphaFoldDB" id="A0A1M4XMI8"/>
<dbReference type="GO" id="GO:0030272">
    <property type="term" value="F:5-formyltetrahydrofolate cyclo-ligase activity"/>
    <property type="evidence" value="ECO:0007669"/>
    <property type="project" value="UniProtKB-EC"/>
</dbReference>
<feature type="binding site" evidence="4">
    <location>
        <begin position="135"/>
        <end position="143"/>
    </location>
    <ligand>
        <name>ATP</name>
        <dbReference type="ChEBI" id="CHEBI:30616"/>
    </ligand>
</feature>
<evidence type="ECO:0000313" key="6">
    <source>
        <dbReference type="EMBL" id="SHE94804.1"/>
    </source>
</evidence>
<dbReference type="GO" id="GO:0046872">
    <property type="term" value="F:metal ion binding"/>
    <property type="evidence" value="ECO:0007669"/>
    <property type="project" value="UniProtKB-KW"/>
</dbReference>
<feature type="binding site" evidence="4">
    <location>
        <position position="51"/>
    </location>
    <ligand>
        <name>substrate</name>
    </ligand>
</feature>
<comment type="catalytic activity">
    <reaction evidence="5">
        <text>(6S)-5-formyl-5,6,7,8-tetrahydrofolate + ATP = (6R)-5,10-methenyltetrahydrofolate + ADP + phosphate</text>
        <dbReference type="Rhea" id="RHEA:10488"/>
        <dbReference type="ChEBI" id="CHEBI:30616"/>
        <dbReference type="ChEBI" id="CHEBI:43474"/>
        <dbReference type="ChEBI" id="CHEBI:57455"/>
        <dbReference type="ChEBI" id="CHEBI:57457"/>
        <dbReference type="ChEBI" id="CHEBI:456216"/>
        <dbReference type="EC" id="6.3.3.2"/>
    </reaction>
</comment>
<evidence type="ECO:0000256" key="5">
    <source>
        <dbReference type="RuleBase" id="RU361279"/>
    </source>
</evidence>
<dbReference type="Pfam" id="PF01812">
    <property type="entry name" value="5-FTHF_cyc-lig"/>
    <property type="match status" value="1"/>
</dbReference>
<sequence length="188" mass="21888">MGEEKKRAREEMLRSLSEWEPSERQDISNQIQQQLFQSDLWRDAQTIGVYLSIGNEWDTREIVKRALEEGRDVVIPKTFPDTKEMVFYQITDLSQTVKGPFNLEEPDTTHTEPVDKDRIDLLIVPGLVFTKNGYRIGFGGGYYDRFLADFIRPTVSILHSSQIIDTFGVEHFDIPVNYYITEKEMIDC</sequence>
<dbReference type="STRING" id="1121025.SAMN02745249_01485"/>
<keyword evidence="7" id="KW-1185">Reference proteome</keyword>
<gene>
    <name evidence="6" type="ORF">SAMN02745249_01485</name>
</gene>
<dbReference type="OrthoDB" id="9801938at2"/>
<comment type="similarity">
    <text evidence="1 5">Belongs to the 5-formyltetrahydrofolate cyclo-ligase family.</text>
</comment>
<keyword evidence="3 4" id="KW-0067">ATP-binding</keyword>
<accession>A0A1M4XMI8</accession>